<reference evidence="2" key="1">
    <citation type="submission" date="2022-11" db="EMBL/GenBank/DDBJ databases">
        <authorList>
            <person name="Scott C."/>
            <person name="Bruce N."/>
        </authorList>
    </citation>
    <scope>NUCLEOTIDE SEQUENCE</scope>
</reference>
<feature type="region of interest" description="Disordered" evidence="1">
    <location>
        <begin position="236"/>
        <end position="278"/>
    </location>
</feature>
<accession>A0A9P1MCN2</accession>
<feature type="compositionally biased region" description="Low complexity" evidence="1">
    <location>
        <begin position="237"/>
        <end position="246"/>
    </location>
</feature>
<dbReference type="AlphaFoldDB" id="A0A9P1MCN2"/>
<evidence type="ECO:0000313" key="2">
    <source>
        <dbReference type="EMBL" id="CAI4218544.1"/>
    </source>
</evidence>
<organism evidence="2 3">
    <name type="scientific">Parascedosporium putredinis</name>
    <dbReference type="NCBI Taxonomy" id="1442378"/>
    <lineage>
        <taxon>Eukaryota</taxon>
        <taxon>Fungi</taxon>
        <taxon>Dikarya</taxon>
        <taxon>Ascomycota</taxon>
        <taxon>Pezizomycotina</taxon>
        <taxon>Sordariomycetes</taxon>
        <taxon>Hypocreomycetidae</taxon>
        <taxon>Microascales</taxon>
        <taxon>Microascaceae</taxon>
        <taxon>Parascedosporium</taxon>
    </lineage>
</organism>
<feature type="region of interest" description="Disordered" evidence="1">
    <location>
        <begin position="169"/>
        <end position="223"/>
    </location>
</feature>
<proteinExistence type="predicted"/>
<keyword evidence="3" id="KW-1185">Reference proteome</keyword>
<dbReference type="Proteomes" id="UP000838763">
    <property type="component" value="Unassembled WGS sequence"/>
</dbReference>
<comment type="caution">
    <text evidence="2">The sequence shown here is derived from an EMBL/GenBank/DDBJ whole genome shotgun (WGS) entry which is preliminary data.</text>
</comment>
<dbReference type="EMBL" id="CALLCH030000018">
    <property type="protein sequence ID" value="CAI4218544.1"/>
    <property type="molecule type" value="Genomic_DNA"/>
</dbReference>
<evidence type="ECO:0000256" key="1">
    <source>
        <dbReference type="SAM" id="MobiDB-lite"/>
    </source>
</evidence>
<sequence>MDDPGWSWPAWKFGMKREDLTTKLHDKYNTFPSSIQDPEAFHHDVFEIIAHPKLVGTEQWQYALQLFRTRSLDSLVRYFSSYLPESYLDHHSSSGNRSHTPLSTASSYADYSSVASATTDPSSIDADDDYYDDHEAYALVPTFLSSDKPHFTDEPEDIVDSIIPATTTSCRPSRIDTHIPMSPESIAEDPDTAASSPVDTTDMHRRPTTTTIHSPKPKRPLTSFATADSADADDALDSNASLSRSSVESITFSGSESGRRNSRDFSLDEEEDDEGFPVTQSPYDMYNEMDGAYDDLVADILPTSEACDILDSETPTPDQKALLLSHLPRPSLLDVVSGPMLALIVTMHASPLLPLLNWRRWSLT</sequence>
<feature type="compositionally biased region" description="Polar residues" evidence="1">
    <location>
        <begin position="247"/>
        <end position="256"/>
    </location>
</feature>
<gene>
    <name evidence="2" type="ORF">PPNO1_LOCUS8125</name>
</gene>
<protein>
    <submittedName>
        <fullName evidence="2">Uncharacterized protein</fullName>
    </submittedName>
</protein>
<name>A0A9P1MCN2_9PEZI</name>
<evidence type="ECO:0000313" key="3">
    <source>
        <dbReference type="Proteomes" id="UP000838763"/>
    </source>
</evidence>
<dbReference type="OrthoDB" id="4366798at2759"/>
<feature type="compositionally biased region" description="Basic and acidic residues" evidence="1">
    <location>
        <begin position="257"/>
        <end position="266"/>
    </location>
</feature>